<reference evidence="5 6" key="1">
    <citation type="submission" date="2009-01" db="EMBL/GenBank/DDBJ databases">
        <title>Complete sequence of chromosome of Methylobacterium nodulans ORS 2060.</title>
        <authorList>
            <consortium name="US DOE Joint Genome Institute"/>
            <person name="Lucas S."/>
            <person name="Copeland A."/>
            <person name="Lapidus A."/>
            <person name="Glavina del Rio T."/>
            <person name="Dalin E."/>
            <person name="Tice H."/>
            <person name="Bruce D."/>
            <person name="Goodwin L."/>
            <person name="Pitluck S."/>
            <person name="Sims D."/>
            <person name="Brettin T."/>
            <person name="Detter J.C."/>
            <person name="Han C."/>
            <person name="Larimer F."/>
            <person name="Land M."/>
            <person name="Hauser L."/>
            <person name="Kyrpides N."/>
            <person name="Ivanova N."/>
            <person name="Marx C.J."/>
            <person name="Richardson P."/>
        </authorList>
    </citation>
    <scope>NUCLEOTIDE SEQUENCE [LARGE SCALE GENOMIC DNA]</scope>
    <source>
        <strain evidence="6">LMG 21967 / CNCM I-2342 / ORS 2060</strain>
    </source>
</reference>
<evidence type="ECO:0000259" key="3">
    <source>
        <dbReference type="Pfam" id="PF00149"/>
    </source>
</evidence>
<organism evidence="5 6">
    <name type="scientific">Methylobacterium nodulans (strain LMG 21967 / CNCM I-2342 / ORS 2060)</name>
    <dbReference type="NCBI Taxonomy" id="460265"/>
    <lineage>
        <taxon>Bacteria</taxon>
        <taxon>Pseudomonadati</taxon>
        <taxon>Pseudomonadota</taxon>
        <taxon>Alphaproteobacteria</taxon>
        <taxon>Hyphomicrobiales</taxon>
        <taxon>Methylobacteriaceae</taxon>
        <taxon>Methylobacterium</taxon>
    </lineage>
</organism>
<accession>B8IEE0</accession>
<comment type="similarity">
    <text evidence="2">Belongs to the 5'-nucleotidase family.</text>
</comment>
<dbReference type="GO" id="GO:0009166">
    <property type="term" value="P:nucleotide catabolic process"/>
    <property type="evidence" value="ECO:0007669"/>
    <property type="project" value="InterPro"/>
</dbReference>
<keyword evidence="2" id="KW-0547">Nucleotide-binding</keyword>
<dbReference type="HOGENOM" id="CLU_005854_7_2_5"/>
<dbReference type="InterPro" id="IPR029052">
    <property type="entry name" value="Metallo-depent_PP-like"/>
</dbReference>
<dbReference type="PANTHER" id="PTHR11575">
    <property type="entry name" value="5'-NUCLEOTIDASE-RELATED"/>
    <property type="match status" value="1"/>
</dbReference>
<evidence type="ECO:0000313" key="5">
    <source>
        <dbReference type="EMBL" id="ACL59512.1"/>
    </source>
</evidence>
<dbReference type="InterPro" id="IPR036907">
    <property type="entry name" value="5'-Nucleotdase_C_sf"/>
</dbReference>
<evidence type="ECO:0000256" key="2">
    <source>
        <dbReference type="RuleBase" id="RU362119"/>
    </source>
</evidence>
<dbReference type="OrthoDB" id="9803927at2"/>
<dbReference type="EMBL" id="CP001349">
    <property type="protein sequence ID" value="ACL59512.1"/>
    <property type="molecule type" value="Genomic_DNA"/>
</dbReference>
<proteinExistence type="inferred from homology"/>
<dbReference type="eggNOG" id="COG0737">
    <property type="taxonomic scope" value="Bacteria"/>
</dbReference>
<dbReference type="Gene3D" id="3.90.780.10">
    <property type="entry name" value="5'-Nucleotidase, C-terminal domain"/>
    <property type="match status" value="1"/>
</dbReference>
<sequence length="506" mass="54302">MPHPTRRETFGFGLGAGLTAALAPGAARALGPDTDFTVVLINDIYRMGALDGRGGFPKLAAIVKKERARGVPVLVCHAGDTLSPSLMSGIDKGRHIIELTNMIRPDVFVPGNHEFDFGQAVFRQRMSEANFPVFAANLRQADGTAIPGLQDSTILSLGPVEVGVVGITLPETPSKSQSGDWRFGPALDALRLEAGRLRAAGAAFIVAVTHTDRPTDEALVASRLAEVVLSGHDHDLALRYDGRTVFAESGEEGYHVTAIDIRLELLGQGRERRILWAPRFRIHDSSEVEPDPEVQAAVDRFEAELSQELDRPLGRTDTDLDTRVAAVRTSETAFGNLVADALRDATDAQVAITNGGGIRGNKHYPTGRILTRRDVLTELPFGNTMVLVEITGAQLRAALENGFLDVGRPSGRFPQVSGLTVTVAAAAPPKQRVTEVRIGTEALDPERRYRVAANNFMLGGGNGYGMLGEGRILIGATDGTLVSNAVMTYIRKSAPLTIETGRILIR</sequence>
<dbReference type="InterPro" id="IPR008334">
    <property type="entry name" value="5'-Nucleotdase_C"/>
</dbReference>
<dbReference type="InterPro" id="IPR004843">
    <property type="entry name" value="Calcineurin-like_PHP"/>
</dbReference>
<dbReference type="KEGG" id="mno:Mnod_4645"/>
<dbReference type="EC" id="3.1.3.5" evidence="5"/>
<name>B8IEE0_METNO</name>
<dbReference type="SUPFAM" id="SSF56300">
    <property type="entry name" value="Metallo-dependent phosphatases"/>
    <property type="match status" value="1"/>
</dbReference>
<dbReference type="Gene3D" id="3.60.21.10">
    <property type="match status" value="1"/>
</dbReference>
<gene>
    <name evidence="5" type="ordered locus">Mnod_4645</name>
</gene>
<dbReference type="PROSITE" id="PS51318">
    <property type="entry name" value="TAT"/>
    <property type="match status" value="1"/>
</dbReference>
<dbReference type="GO" id="GO:0000166">
    <property type="term" value="F:nucleotide binding"/>
    <property type="evidence" value="ECO:0007669"/>
    <property type="project" value="UniProtKB-KW"/>
</dbReference>
<keyword evidence="2 5" id="KW-0378">Hydrolase</keyword>
<dbReference type="Proteomes" id="UP000008207">
    <property type="component" value="Chromosome"/>
</dbReference>
<dbReference type="Pfam" id="PF00149">
    <property type="entry name" value="Metallophos"/>
    <property type="match status" value="1"/>
</dbReference>
<keyword evidence="6" id="KW-1185">Reference proteome</keyword>
<dbReference type="STRING" id="460265.Mnod_4645"/>
<dbReference type="PRINTS" id="PR01607">
    <property type="entry name" value="APYRASEFAMLY"/>
</dbReference>
<dbReference type="PANTHER" id="PTHR11575:SF24">
    <property type="entry name" value="5'-NUCLEOTIDASE"/>
    <property type="match status" value="1"/>
</dbReference>
<evidence type="ECO:0000313" key="6">
    <source>
        <dbReference type="Proteomes" id="UP000008207"/>
    </source>
</evidence>
<dbReference type="AlphaFoldDB" id="B8IEE0"/>
<dbReference type="GO" id="GO:0008253">
    <property type="term" value="F:5'-nucleotidase activity"/>
    <property type="evidence" value="ECO:0007669"/>
    <property type="project" value="UniProtKB-EC"/>
</dbReference>
<feature type="domain" description="5'-Nucleotidase C-terminal" evidence="4">
    <location>
        <begin position="314"/>
        <end position="468"/>
    </location>
</feature>
<dbReference type="RefSeq" id="WP_015931147.1">
    <property type="nucleotide sequence ID" value="NC_011894.1"/>
</dbReference>
<dbReference type="SUPFAM" id="SSF55816">
    <property type="entry name" value="5'-nucleotidase (syn. UDP-sugar hydrolase), C-terminal domain"/>
    <property type="match status" value="1"/>
</dbReference>
<dbReference type="InterPro" id="IPR006179">
    <property type="entry name" value="5_nucleotidase/apyrase"/>
</dbReference>
<protein>
    <submittedName>
        <fullName evidence="5">5'-Nucleotidase domain protein</fullName>
        <ecNumber evidence="5">3.1.3.5</ecNumber>
    </submittedName>
</protein>
<keyword evidence="1" id="KW-0732">Signal</keyword>
<evidence type="ECO:0000259" key="4">
    <source>
        <dbReference type="Pfam" id="PF02872"/>
    </source>
</evidence>
<dbReference type="InterPro" id="IPR006311">
    <property type="entry name" value="TAT_signal"/>
</dbReference>
<evidence type="ECO:0000256" key="1">
    <source>
        <dbReference type="ARBA" id="ARBA00022729"/>
    </source>
</evidence>
<feature type="domain" description="Calcineurin-like phosphoesterase" evidence="3">
    <location>
        <begin position="37"/>
        <end position="234"/>
    </location>
</feature>
<dbReference type="Pfam" id="PF02872">
    <property type="entry name" value="5_nucleotid_C"/>
    <property type="match status" value="1"/>
</dbReference>